<gene>
    <name evidence="2" type="primary">pilP</name>
    <name evidence="2" type="ORF">SYMBAF_04700</name>
</gene>
<protein>
    <submittedName>
        <fullName evidence="2">Type IV pilus biogenesis protein PilP</fullName>
    </submittedName>
</protein>
<proteinExistence type="predicted"/>
<feature type="signal peptide" evidence="1">
    <location>
        <begin position="1"/>
        <end position="19"/>
    </location>
</feature>
<accession>A0A068Z564</accession>
<dbReference type="Proteomes" id="UP000042738">
    <property type="component" value="Chromosome"/>
</dbReference>
<dbReference type="AlphaFoldDB" id="A0A068Z564"/>
<reference evidence="2 3" key="1">
    <citation type="journal article" date="2014" name="Genome Announc.">
        <title>Whole-Genome Sequence of Serratia symbiotica Strain CWBI-2.3T, a Free-Living Symbiont of the Black Bean Aphid Aphis fabae.</title>
        <authorList>
            <person name="Foray V."/>
            <person name="Grigorescu A.S."/>
            <person name="Sabri A."/>
            <person name="Haubruge E."/>
            <person name="Lognay G."/>
            <person name="Francis F."/>
            <person name="Fauconnier M.L."/>
            <person name="Hance T."/>
            <person name="Thonart P."/>
        </authorList>
    </citation>
    <scope>NUCLEOTIDE SEQUENCE [LARGE SCALE GENOMIC DNA]</scope>
    <source>
        <strain evidence="2">CWBI-2.3</strain>
    </source>
</reference>
<dbReference type="NCBIfam" id="TIGR03021">
    <property type="entry name" value="pilP_fam"/>
    <property type="match status" value="1"/>
</dbReference>
<feature type="chain" id="PRO_5030002358" evidence="1">
    <location>
        <begin position="20"/>
        <end position="140"/>
    </location>
</feature>
<dbReference type="InterPro" id="IPR022753">
    <property type="entry name" value="T4SS_pilus_biogen_PilP"/>
</dbReference>
<evidence type="ECO:0000256" key="1">
    <source>
        <dbReference type="SAM" id="SignalP"/>
    </source>
</evidence>
<evidence type="ECO:0000313" key="3">
    <source>
        <dbReference type="Proteomes" id="UP000042738"/>
    </source>
</evidence>
<dbReference type="STRING" id="138074.SYMBAF_70075"/>
<name>A0A068Z564_9GAMM</name>
<evidence type="ECO:0000313" key="2">
    <source>
        <dbReference type="EMBL" id="QLH64275.1"/>
    </source>
</evidence>
<dbReference type="EMBL" id="CP050855">
    <property type="protein sequence ID" value="QLH64275.1"/>
    <property type="molecule type" value="Genomic_DNA"/>
</dbReference>
<sequence>MANVKYALLFLLSCGGVQAEEDVRTLGDLDRLQSGRVYYDAQAAFNKAKMAAGLADTAMTPVVSPSPAGQGGAFVTAPSVSALPALAKITGAVATLDLADGTSAQVRAGDSVAGGYSVVSVSLRGVVIRRTRDGHLFTLN</sequence>
<keyword evidence="1" id="KW-0732">Signal</keyword>
<organism evidence="2 3">
    <name type="scientific">Serratia symbiotica</name>
    <dbReference type="NCBI Taxonomy" id="138074"/>
    <lineage>
        <taxon>Bacteria</taxon>
        <taxon>Pseudomonadati</taxon>
        <taxon>Pseudomonadota</taxon>
        <taxon>Gammaproteobacteria</taxon>
        <taxon>Enterobacterales</taxon>
        <taxon>Yersiniaceae</taxon>
        <taxon>Serratia</taxon>
    </lineage>
</organism>